<dbReference type="Proteomes" id="UP001432322">
    <property type="component" value="Unassembled WGS sequence"/>
</dbReference>
<reference evidence="1" key="1">
    <citation type="submission" date="2023-10" db="EMBL/GenBank/DDBJ databases">
        <title>Genome assembly of Pristionchus species.</title>
        <authorList>
            <person name="Yoshida K."/>
            <person name="Sommer R.J."/>
        </authorList>
    </citation>
    <scope>NUCLEOTIDE SEQUENCE</scope>
    <source>
        <strain evidence="1">RS5133</strain>
    </source>
</reference>
<proteinExistence type="predicted"/>
<keyword evidence="2" id="KW-1185">Reference proteome</keyword>
<gene>
    <name evidence="1" type="ORF">PFISCL1PPCAC_16865</name>
</gene>
<dbReference type="SUPFAM" id="SSF56219">
    <property type="entry name" value="DNase I-like"/>
    <property type="match status" value="1"/>
</dbReference>
<sequence length="177" mass="20600">DYAEEERPFKFVKISLEENDISLDRDLAVVVVKDETNSIHHFCCYVSQDLRYHRAHKVVLSYIKQLIDEGERVILAGDLNCQLNNFIDVCRTIKLNLTDRLLFMWATNIKSATSGKQSKVDYVLSSDNILLDIHKPYPPERAGHYIVFWHVYYNEENTAGFPTYCLDEKCKCECGKK</sequence>
<dbReference type="InterPro" id="IPR036691">
    <property type="entry name" value="Endo/exonu/phosph_ase_sf"/>
</dbReference>
<evidence type="ECO:0008006" key="3">
    <source>
        <dbReference type="Google" id="ProtNLM"/>
    </source>
</evidence>
<organism evidence="1 2">
    <name type="scientific">Pristionchus fissidentatus</name>
    <dbReference type="NCBI Taxonomy" id="1538716"/>
    <lineage>
        <taxon>Eukaryota</taxon>
        <taxon>Metazoa</taxon>
        <taxon>Ecdysozoa</taxon>
        <taxon>Nematoda</taxon>
        <taxon>Chromadorea</taxon>
        <taxon>Rhabditida</taxon>
        <taxon>Rhabditina</taxon>
        <taxon>Diplogasteromorpha</taxon>
        <taxon>Diplogasteroidea</taxon>
        <taxon>Neodiplogasteridae</taxon>
        <taxon>Pristionchus</taxon>
    </lineage>
</organism>
<dbReference type="EMBL" id="BTSY01000004">
    <property type="protein sequence ID" value="GMT25568.1"/>
    <property type="molecule type" value="Genomic_DNA"/>
</dbReference>
<evidence type="ECO:0000313" key="1">
    <source>
        <dbReference type="EMBL" id="GMT25568.1"/>
    </source>
</evidence>
<dbReference type="AlphaFoldDB" id="A0AAV5W4C9"/>
<comment type="caution">
    <text evidence="1">The sequence shown here is derived from an EMBL/GenBank/DDBJ whole genome shotgun (WGS) entry which is preliminary data.</text>
</comment>
<dbReference type="Gene3D" id="3.60.10.10">
    <property type="entry name" value="Endonuclease/exonuclease/phosphatase"/>
    <property type="match status" value="1"/>
</dbReference>
<protein>
    <recommendedName>
        <fullName evidence="3">Endonuclease/exonuclease/phosphatase domain-containing protein</fullName>
    </recommendedName>
</protein>
<name>A0AAV5W4C9_9BILA</name>
<feature type="non-terminal residue" evidence="1">
    <location>
        <position position="1"/>
    </location>
</feature>
<evidence type="ECO:0000313" key="2">
    <source>
        <dbReference type="Proteomes" id="UP001432322"/>
    </source>
</evidence>
<accession>A0AAV5W4C9</accession>
<feature type="non-terminal residue" evidence="1">
    <location>
        <position position="177"/>
    </location>
</feature>